<evidence type="ECO:0000256" key="3">
    <source>
        <dbReference type="ARBA" id="ARBA00006946"/>
    </source>
</evidence>
<evidence type="ECO:0000256" key="9">
    <source>
        <dbReference type="ARBA" id="ARBA00022753"/>
    </source>
</evidence>
<comment type="subunit">
    <text evidence="4">Homodimer. Interacts with microtubules via its N-terminus.</text>
</comment>
<dbReference type="PANTHER" id="PTHR18947:SF39">
    <property type="entry name" value="PROTEIN HOOK"/>
    <property type="match status" value="1"/>
</dbReference>
<dbReference type="AlphaFoldDB" id="A0A0T6AY59"/>
<dbReference type="GO" id="GO:0030705">
    <property type="term" value="P:cytoskeleton-dependent intracellular transport"/>
    <property type="evidence" value="ECO:0007669"/>
    <property type="project" value="InterPro"/>
</dbReference>
<comment type="subcellular location">
    <subcellularLocation>
        <location evidence="2">Cytoplasm</location>
        <location evidence="2">Cytoskeleton</location>
    </subcellularLocation>
    <subcellularLocation>
        <location evidence="1">Endosome</location>
    </subcellularLocation>
</comment>
<evidence type="ECO:0000256" key="6">
    <source>
        <dbReference type="ARBA" id="ARBA00022490"/>
    </source>
</evidence>
<dbReference type="Proteomes" id="UP000051574">
    <property type="component" value="Unassembled WGS sequence"/>
</dbReference>
<keyword evidence="10 12" id="KW-0175">Coiled coil</keyword>
<dbReference type="FunFam" id="1.10.418.10:FF:000024">
    <property type="entry name" value="Hook homolog 3 (Drosophila)"/>
    <property type="match status" value="1"/>
</dbReference>
<dbReference type="GO" id="GO:0006897">
    <property type="term" value="P:endocytosis"/>
    <property type="evidence" value="ECO:0007669"/>
    <property type="project" value="UniProtKB-KW"/>
</dbReference>
<dbReference type="GO" id="GO:0008017">
    <property type="term" value="F:microtubule binding"/>
    <property type="evidence" value="ECO:0007669"/>
    <property type="project" value="InterPro"/>
</dbReference>
<name>A0A0T6AY59_9SCAR</name>
<dbReference type="Gene3D" id="1.10.418.10">
    <property type="entry name" value="Calponin-like domain"/>
    <property type="match status" value="1"/>
</dbReference>
<evidence type="ECO:0000259" key="13">
    <source>
        <dbReference type="PROSITE" id="PS50021"/>
    </source>
</evidence>
<dbReference type="SUPFAM" id="SSF116907">
    <property type="entry name" value="Hook domain"/>
    <property type="match status" value="1"/>
</dbReference>
<keyword evidence="9" id="KW-0967">Endosome</keyword>
<dbReference type="InterPro" id="IPR001715">
    <property type="entry name" value="CH_dom"/>
</dbReference>
<reference evidence="14 15" key="1">
    <citation type="submission" date="2015-09" db="EMBL/GenBank/DDBJ databases">
        <title>Draft genome of the scarab beetle Oryctes borbonicus.</title>
        <authorList>
            <person name="Meyer J.M."/>
            <person name="Markov G.V."/>
            <person name="Baskaran P."/>
            <person name="Herrmann M."/>
            <person name="Sommer R.J."/>
            <person name="Roedelsperger C."/>
        </authorList>
    </citation>
    <scope>NUCLEOTIDE SEQUENCE [LARGE SCALE GENOMIC DNA]</scope>
    <source>
        <strain evidence="14">OB123</strain>
        <tissue evidence="14">Whole animal</tissue>
    </source>
</reference>
<organism evidence="14 15">
    <name type="scientific">Oryctes borbonicus</name>
    <dbReference type="NCBI Taxonomy" id="1629725"/>
    <lineage>
        <taxon>Eukaryota</taxon>
        <taxon>Metazoa</taxon>
        <taxon>Ecdysozoa</taxon>
        <taxon>Arthropoda</taxon>
        <taxon>Hexapoda</taxon>
        <taxon>Insecta</taxon>
        <taxon>Pterygota</taxon>
        <taxon>Neoptera</taxon>
        <taxon>Endopterygota</taxon>
        <taxon>Coleoptera</taxon>
        <taxon>Polyphaga</taxon>
        <taxon>Scarabaeiformia</taxon>
        <taxon>Scarabaeidae</taxon>
        <taxon>Dynastinae</taxon>
        <taxon>Oryctes</taxon>
    </lineage>
</organism>
<evidence type="ECO:0000256" key="4">
    <source>
        <dbReference type="ARBA" id="ARBA00011241"/>
    </source>
</evidence>
<dbReference type="OrthoDB" id="49395at2759"/>
<dbReference type="GO" id="GO:0031122">
    <property type="term" value="P:cytoplasmic microtubule organization"/>
    <property type="evidence" value="ECO:0007669"/>
    <property type="project" value="InterPro"/>
</dbReference>
<evidence type="ECO:0000313" key="15">
    <source>
        <dbReference type="Proteomes" id="UP000051574"/>
    </source>
</evidence>
<dbReference type="Pfam" id="PF05622">
    <property type="entry name" value="HOOK"/>
    <property type="match status" value="2"/>
</dbReference>
<evidence type="ECO:0000256" key="12">
    <source>
        <dbReference type="SAM" id="Coils"/>
    </source>
</evidence>
<protein>
    <recommendedName>
        <fullName evidence="5">Protein hook</fullName>
    </recommendedName>
</protein>
<evidence type="ECO:0000313" key="14">
    <source>
        <dbReference type="EMBL" id="KRT79883.1"/>
    </source>
</evidence>
<sequence length="618" mass="71610">MDPSREMCISLMQWFQTLGIERARSVIELSDGVAMYHVLMQISPEHFNKLDSKIRLDVGSNWRLKVSNLKKINESILEYYQDVLNLQVLDIGQPDVAKLGEANDLTQLGKILRLILGCAVNCDRKQEYITQIMTLEESVQKSIMLAIQQLEEVSCGPGRSGLSLKSWDTDSRMMRLVSELDAANETKETLNQQCRHLEQQLHSLQEEKQNLLSENHVLMTQIKEKHSETIPRTSDNRRQMELLKEEIFKLETIRDDYRAKMLEQEKQIHTLQEKNAELQLAAEATNRLKDEVDALSETADKVQALETALVSYKKKLEDYTDIKKQLKALEDKNVEYLQLNMNYEEELKKQNVWKSQSELYKNQAAELQQKLDEQTQKSDKMLFFNKNLESKFEAALAEKDRLLKERDMLREENEELKISQKTEKSGAAMAQELIPTEMKERLRFLEKENSILRTTSQDAIAKQALLDDAMNRIKKLTETNRACNQKILELEAQLEDQLDPKDQQYIPLKEHEQKINILQEILNTKENECRVLNAKYNRSVEKAKEVANSYDIKSNGSIESIRSNSMKDHEEKLITSAFYKLSSACHREAVDERLAVLSAGQGQSFLSRQRQPTPRKPV</sequence>
<feature type="coiled-coil region" evidence="12">
    <location>
        <begin position="173"/>
        <end position="419"/>
    </location>
</feature>
<keyword evidence="7" id="KW-0254">Endocytosis</keyword>
<accession>A0A0T6AY59</accession>
<evidence type="ECO:0000256" key="7">
    <source>
        <dbReference type="ARBA" id="ARBA00022583"/>
    </source>
</evidence>
<proteinExistence type="inferred from homology"/>
<dbReference type="GO" id="GO:0005813">
    <property type="term" value="C:centrosome"/>
    <property type="evidence" value="ECO:0007669"/>
    <property type="project" value="TreeGrafter"/>
</dbReference>
<dbReference type="GO" id="GO:0051959">
    <property type="term" value="F:dynein light intermediate chain binding"/>
    <property type="evidence" value="ECO:0007669"/>
    <property type="project" value="TreeGrafter"/>
</dbReference>
<dbReference type="PROSITE" id="PS50021">
    <property type="entry name" value="CH"/>
    <property type="match status" value="1"/>
</dbReference>
<dbReference type="GO" id="GO:0005874">
    <property type="term" value="C:microtubule"/>
    <property type="evidence" value="ECO:0007669"/>
    <property type="project" value="UniProtKB-KW"/>
</dbReference>
<dbReference type="EMBL" id="LJIG01022568">
    <property type="protein sequence ID" value="KRT79883.1"/>
    <property type="molecule type" value="Genomic_DNA"/>
</dbReference>
<dbReference type="Pfam" id="PF19047">
    <property type="entry name" value="HOOK_N"/>
    <property type="match status" value="1"/>
</dbReference>
<keyword evidence="8" id="KW-0493">Microtubule</keyword>
<feature type="domain" description="Calponin-homology (CH)" evidence="13">
    <location>
        <begin position="5"/>
        <end position="119"/>
    </location>
</feature>
<evidence type="ECO:0000256" key="10">
    <source>
        <dbReference type="ARBA" id="ARBA00023054"/>
    </source>
</evidence>
<dbReference type="InterPro" id="IPR043936">
    <property type="entry name" value="HOOK_N"/>
</dbReference>
<dbReference type="GO" id="GO:0005768">
    <property type="term" value="C:endosome"/>
    <property type="evidence" value="ECO:0007669"/>
    <property type="project" value="UniProtKB-SubCell"/>
</dbReference>
<evidence type="ECO:0000256" key="5">
    <source>
        <dbReference type="ARBA" id="ARBA00018971"/>
    </source>
</evidence>
<evidence type="ECO:0000256" key="8">
    <source>
        <dbReference type="ARBA" id="ARBA00022701"/>
    </source>
</evidence>
<comment type="similarity">
    <text evidence="3">Belongs to the hook family.</text>
</comment>
<keyword evidence="6" id="KW-0963">Cytoplasm</keyword>
<feature type="non-terminal residue" evidence="14">
    <location>
        <position position="618"/>
    </location>
</feature>
<dbReference type="InterPro" id="IPR008636">
    <property type="entry name" value="Hook_C"/>
</dbReference>
<evidence type="ECO:0000256" key="1">
    <source>
        <dbReference type="ARBA" id="ARBA00004177"/>
    </source>
</evidence>
<dbReference type="PANTHER" id="PTHR18947">
    <property type="entry name" value="HOOK PROTEINS"/>
    <property type="match status" value="1"/>
</dbReference>
<evidence type="ECO:0000256" key="2">
    <source>
        <dbReference type="ARBA" id="ARBA00004245"/>
    </source>
</evidence>
<comment type="caution">
    <text evidence="14">The sequence shown here is derived from an EMBL/GenBank/DDBJ whole genome shotgun (WGS) entry which is preliminary data.</text>
</comment>
<evidence type="ECO:0000256" key="11">
    <source>
        <dbReference type="ARBA" id="ARBA00023212"/>
    </source>
</evidence>
<feature type="coiled-coil region" evidence="12">
    <location>
        <begin position="466"/>
        <end position="535"/>
    </location>
</feature>
<gene>
    <name evidence="14" type="ORF">AMK59_7919</name>
</gene>
<keyword evidence="11" id="KW-0206">Cytoskeleton</keyword>
<dbReference type="InterPro" id="IPR036872">
    <property type="entry name" value="CH_dom_sf"/>
</dbReference>
<keyword evidence="15" id="KW-1185">Reference proteome</keyword>